<proteinExistence type="predicted"/>
<comment type="subcellular location">
    <subcellularLocation>
        <location evidence="1">Membrane</location>
        <topology evidence="1">Multi-pass membrane protein</topology>
    </subcellularLocation>
</comment>
<dbReference type="AlphaFoldDB" id="A0A2C9KMN1"/>
<feature type="transmembrane region" description="Helical" evidence="5">
    <location>
        <begin position="66"/>
        <end position="85"/>
    </location>
</feature>
<dbReference type="GO" id="GO:0016020">
    <property type="term" value="C:membrane"/>
    <property type="evidence" value="ECO:0007669"/>
    <property type="project" value="UniProtKB-SubCell"/>
</dbReference>
<organism evidence="7 8">
    <name type="scientific">Biomphalaria glabrata</name>
    <name type="common">Bloodfluke planorb</name>
    <name type="synonym">Freshwater snail</name>
    <dbReference type="NCBI Taxonomy" id="6526"/>
    <lineage>
        <taxon>Eukaryota</taxon>
        <taxon>Metazoa</taxon>
        <taxon>Spiralia</taxon>
        <taxon>Lophotrochozoa</taxon>
        <taxon>Mollusca</taxon>
        <taxon>Gastropoda</taxon>
        <taxon>Heterobranchia</taxon>
        <taxon>Euthyneura</taxon>
        <taxon>Panpulmonata</taxon>
        <taxon>Hygrophila</taxon>
        <taxon>Lymnaeoidea</taxon>
        <taxon>Planorbidae</taxon>
        <taxon>Biomphalaria</taxon>
    </lineage>
</organism>
<keyword evidence="2 5" id="KW-0812">Transmembrane</keyword>
<evidence type="ECO:0000256" key="5">
    <source>
        <dbReference type="SAM" id="Phobius"/>
    </source>
</evidence>
<evidence type="ECO:0000313" key="8">
    <source>
        <dbReference type="Proteomes" id="UP000076420"/>
    </source>
</evidence>
<accession>A0A2C9KMN1</accession>
<evidence type="ECO:0000313" key="7">
    <source>
        <dbReference type="EnsemblMetazoa" id="BGLB021390-PA"/>
    </source>
</evidence>
<dbReference type="VEuPathDB" id="VectorBase:BGLB021390"/>
<dbReference type="STRING" id="6526.A0A2C9KMN1"/>
<keyword evidence="4 5" id="KW-0472">Membrane</keyword>
<dbReference type="InterPro" id="IPR020846">
    <property type="entry name" value="MFS_dom"/>
</dbReference>
<dbReference type="InterPro" id="IPR036259">
    <property type="entry name" value="MFS_trans_sf"/>
</dbReference>
<reference evidence="7" key="1">
    <citation type="submission" date="2020-05" db="UniProtKB">
        <authorList>
            <consortium name="EnsemblMetazoa"/>
        </authorList>
    </citation>
    <scope>IDENTIFICATION</scope>
    <source>
        <strain evidence="7">BB02</strain>
    </source>
</reference>
<keyword evidence="3 5" id="KW-1133">Transmembrane helix</keyword>
<dbReference type="Proteomes" id="UP000076420">
    <property type="component" value="Unassembled WGS sequence"/>
</dbReference>
<feature type="transmembrane region" description="Helical" evidence="5">
    <location>
        <begin position="28"/>
        <end position="54"/>
    </location>
</feature>
<evidence type="ECO:0000256" key="4">
    <source>
        <dbReference type="ARBA" id="ARBA00023136"/>
    </source>
</evidence>
<protein>
    <recommendedName>
        <fullName evidence="6">Major facilitator superfamily (MFS) profile domain-containing protein</fullName>
    </recommendedName>
</protein>
<dbReference type="KEGG" id="bgt:106076430"/>
<feature type="domain" description="Major facilitator superfamily (MFS) profile" evidence="6">
    <location>
        <begin position="1"/>
        <end position="123"/>
    </location>
</feature>
<dbReference type="PROSITE" id="PS50850">
    <property type="entry name" value="MFS"/>
    <property type="match status" value="1"/>
</dbReference>
<dbReference type="EnsemblMetazoa" id="BGLB021390-RA">
    <property type="protein sequence ID" value="BGLB021390-PA"/>
    <property type="gene ID" value="BGLB021390"/>
</dbReference>
<dbReference type="Gene3D" id="1.20.1250.20">
    <property type="entry name" value="MFS general substrate transporter like domains"/>
    <property type="match status" value="1"/>
</dbReference>
<evidence type="ECO:0000256" key="3">
    <source>
        <dbReference type="ARBA" id="ARBA00022989"/>
    </source>
</evidence>
<evidence type="ECO:0000256" key="2">
    <source>
        <dbReference type="ARBA" id="ARBA00022692"/>
    </source>
</evidence>
<dbReference type="SUPFAM" id="SSF103473">
    <property type="entry name" value="MFS general substrate transporter"/>
    <property type="match status" value="1"/>
</dbReference>
<evidence type="ECO:0000256" key="1">
    <source>
        <dbReference type="ARBA" id="ARBA00004141"/>
    </source>
</evidence>
<gene>
    <name evidence="7" type="primary">106076430</name>
</gene>
<feature type="transmembrane region" description="Helical" evidence="5">
    <location>
        <begin position="97"/>
        <end position="118"/>
    </location>
</feature>
<evidence type="ECO:0000259" key="6">
    <source>
        <dbReference type="PROSITE" id="PS50850"/>
    </source>
</evidence>
<dbReference type="GO" id="GO:0022857">
    <property type="term" value="F:transmembrane transporter activity"/>
    <property type="evidence" value="ECO:0007669"/>
    <property type="project" value="InterPro"/>
</dbReference>
<name>A0A2C9KMN1_BIOGL</name>
<sequence length="138" mass="14762">MIYLNEALVSSFHCSHSSYPLIQLFTDLSWITLVLSLVGKFGSSAAFAIIYIYTVELFPTVMRNSGLGLCSVMARVGGILAPYIADIGQVISGDMAVVLPLLIFGGACIFAGLLALLLPETANKMLPDTVEDAKNFGR</sequence>
<dbReference type="PANTHER" id="PTHR24064">
    <property type="entry name" value="SOLUTE CARRIER FAMILY 22 MEMBER"/>
    <property type="match status" value="1"/>
</dbReference>